<evidence type="ECO:0000313" key="6">
    <source>
        <dbReference type="Proteomes" id="UP000824782"/>
    </source>
</evidence>
<evidence type="ECO:0000313" key="5">
    <source>
        <dbReference type="EMBL" id="KAG8541642.1"/>
    </source>
</evidence>
<dbReference type="EMBL" id="WNYA01006962">
    <property type="protein sequence ID" value="KAG8541642.1"/>
    <property type="molecule type" value="Genomic_DNA"/>
</dbReference>
<reference evidence="4" key="1">
    <citation type="thesis" date="2020" institute="ProQuest LLC" country="789 East Eisenhower Parkway, Ann Arbor, MI, USA">
        <title>Comparative Genomics and Chromosome Evolution.</title>
        <authorList>
            <person name="Mudd A.B."/>
        </authorList>
    </citation>
    <scope>NUCLEOTIDE SEQUENCE</scope>
    <source>
        <strain evidence="4">237g6f4</strain>
        <tissue evidence="4">Blood</tissue>
    </source>
</reference>
<dbReference type="EMBL" id="WNYA01007197">
    <property type="protein sequence ID" value="KAG8541547.1"/>
    <property type="molecule type" value="Genomic_DNA"/>
</dbReference>
<organism evidence="4 6">
    <name type="scientific">Engystomops pustulosus</name>
    <name type="common">Tungara frog</name>
    <name type="synonym">Physalaemus pustulosus</name>
    <dbReference type="NCBI Taxonomy" id="76066"/>
    <lineage>
        <taxon>Eukaryota</taxon>
        <taxon>Metazoa</taxon>
        <taxon>Chordata</taxon>
        <taxon>Craniata</taxon>
        <taxon>Vertebrata</taxon>
        <taxon>Euteleostomi</taxon>
        <taxon>Amphibia</taxon>
        <taxon>Batrachia</taxon>
        <taxon>Anura</taxon>
        <taxon>Neobatrachia</taxon>
        <taxon>Hyloidea</taxon>
        <taxon>Leptodactylidae</taxon>
        <taxon>Leiuperinae</taxon>
        <taxon>Engystomops</taxon>
    </lineage>
</organism>
<keyword evidence="6" id="KW-1185">Reference proteome</keyword>
<keyword evidence="3" id="KW-0732">Signal</keyword>
<evidence type="ECO:0000256" key="3">
    <source>
        <dbReference type="SAM" id="SignalP"/>
    </source>
</evidence>
<dbReference type="InterPro" id="IPR045860">
    <property type="entry name" value="Snake_toxin-like_sf"/>
</dbReference>
<dbReference type="PANTHER" id="PTHR20914">
    <property type="entry name" value="LY6/PLAUR DOMAIN-CONTAINING PROTEIN 8"/>
    <property type="match status" value="1"/>
</dbReference>
<evidence type="ECO:0000256" key="2">
    <source>
        <dbReference type="ARBA" id="ARBA00022525"/>
    </source>
</evidence>
<dbReference type="PROSITE" id="PS51257">
    <property type="entry name" value="PROKAR_LIPOPROTEIN"/>
    <property type="match status" value="1"/>
</dbReference>
<evidence type="ECO:0000256" key="1">
    <source>
        <dbReference type="ARBA" id="ARBA00004613"/>
    </source>
</evidence>
<sequence>MKNLVFLTSMVLALVSGLSCRCVSCVNKTAPACTEETEVECLGDECMTVFQYINDDGNVTKSIFKGCPDEGKCNKEGSITVGNNKFLFYAECCKRDLCNNQTYQLPANNTRLNGKTCPSCYTVNGTEECVSAKDVACTGSENRCFIYRALIILPDGTVGNYSAKGCTNTFSCEVNFDAAIGVKEIKRDYLWC</sequence>
<comment type="subcellular location">
    <subcellularLocation>
        <location evidence="1">Secreted</location>
    </subcellularLocation>
</comment>
<accession>A0AAV6Z2I9</accession>
<feature type="chain" id="PRO_5044715413" description="Sodefrin-like factor" evidence="3">
    <location>
        <begin position="26"/>
        <end position="192"/>
    </location>
</feature>
<dbReference type="SUPFAM" id="SSF57302">
    <property type="entry name" value="Snake toxin-like"/>
    <property type="match status" value="2"/>
</dbReference>
<feature type="signal peptide" evidence="3">
    <location>
        <begin position="1"/>
        <end position="25"/>
    </location>
</feature>
<dbReference type="Proteomes" id="UP000824782">
    <property type="component" value="Unassembled WGS sequence"/>
</dbReference>
<keyword evidence="2" id="KW-0964">Secreted</keyword>
<dbReference type="AlphaFoldDB" id="A0AAV6Z2I9"/>
<dbReference type="PANTHER" id="PTHR20914:SF33">
    <property type="entry name" value="CELL WALL PROTEIN IFF6-LIKE ISOFORM X1"/>
    <property type="match status" value="1"/>
</dbReference>
<comment type="caution">
    <text evidence="4">The sequence shown here is derived from an EMBL/GenBank/DDBJ whole genome shotgun (WGS) entry which is preliminary data.</text>
</comment>
<name>A0AAV6Z2I9_ENGPU</name>
<dbReference type="CDD" id="cd23572">
    <property type="entry name" value="TFP_LU_ECD_PINLYP_rpt2"/>
    <property type="match status" value="1"/>
</dbReference>
<dbReference type="Gene3D" id="2.10.60.10">
    <property type="entry name" value="CD59"/>
    <property type="match status" value="2"/>
</dbReference>
<dbReference type="GO" id="GO:0005576">
    <property type="term" value="C:extracellular region"/>
    <property type="evidence" value="ECO:0007669"/>
    <property type="project" value="UniProtKB-SubCell"/>
</dbReference>
<proteinExistence type="predicted"/>
<gene>
    <name evidence="5" type="ORF">GDO81_028544</name>
    <name evidence="4" type="ORF">GDO81_028733</name>
</gene>
<dbReference type="InterPro" id="IPR050918">
    <property type="entry name" value="CNF-like_PLA2_Inhibitor"/>
</dbReference>
<protein>
    <recommendedName>
        <fullName evidence="7">Sodefrin-like factor</fullName>
    </recommendedName>
</protein>
<evidence type="ECO:0000313" key="4">
    <source>
        <dbReference type="EMBL" id="KAG8541547.1"/>
    </source>
</evidence>
<evidence type="ECO:0008006" key="7">
    <source>
        <dbReference type="Google" id="ProtNLM"/>
    </source>
</evidence>